<evidence type="ECO:0000313" key="2">
    <source>
        <dbReference type="Proteomes" id="UP001234178"/>
    </source>
</evidence>
<organism evidence="1 2">
    <name type="scientific">Daphnia magna</name>
    <dbReference type="NCBI Taxonomy" id="35525"/>
    <lineage>
        <taxon>Eukaryota</taxon>
        <taxon>Metazoa</taxon>
        <taxon>Ecdysozoa</taxon>
        <taxon>Arthropoda</taxon>
        <taxon>Crustacea</taxon>
        <taxon>Branchiopoda</taxon>
        <taxon>Diplostraca</taxon>
        <taxon>Cladocera</taxon>
        <taxon>Anomopoda</taxon>
        <taxon>Daphniidae</taxon>
        <taxon>Daphnia</taxon>
    </lineage>
</organism>
<keyword evidence="2" id="KW-1185">Reference proteome</keyword>
<proteinExistence type="predicted"/>
<gene>
    <name evidence="1" type="ORF">OUZ56_011531</name>
</gene>
<comment type="caution">
    <text evidence="1">The sequence shown here is derived from an EMBL/GenBank/DDBJ whole genome shotgun (WGS) entry which is preliminary data.</text>
</comment>
<sequence>MQGIDCVLNLGSTEHSSVFLRGLGNKGTEQRGGMGMKLGFSRTLNKYLVAAVDVGYENRKSRVKGKGYTAAVTYFNKLPYGKTHVAIASTHRFNSPATMAIELLEATSMSLGNLKAVQKISLVNQKDELKMSPGSQKDGIGINHLIYLITIFS</sequence>
<evidence type="ECO:0000313" key="1">
    <source>
        <dbReference type="EMBL" id="KAK4006378.1"/>
    </source>
</evidence>
<protein>
    <submittedName>
        <fullName evidence="1">Uncharacterized protein</fullName>
    </submittedName>
</protein>
<name>A0ABQ9Z0R8_9CRUS</name>
<reference evidence="1 2" key="1">
    <citation type="journal article" date="2023" name="Nucleic Acids Res.">
        <title>The hologenome of Daphnia magna reveals possible DNA methylation and microbiome-mediated evolution of the host genome.</title>
        <authorList>
            <person name="Chaturvedi A."/>
            <person name="Li X."/>
            <person name="Dhandapani V."/>
            <person name="Marshall H."/>
            <person name="Kissane S."/>
            <person name="Cuenca-Cambronero M."/>
            <person name="Asole G."/>
            <person name="Calvet F."/>
            <person name="Ruiz-Romero M."/>
            <person name="Marangio P."/>
            <person name="Guigo R."/>
            <person name="Rago D."/>
            <person name="Mirbahai L."/>
            <person name="Eastwood N."/>
            <person name="Colbourne J.K."/>
            <person name="Zhou J."/>
            <person name="Mallon E."/>
            <person name="Orsini L."/>
        </authorList>
    </citation>
    <scope>NUCLEOTIDE SEQUENCE [LARGE SCALE GENOMIC DNA]</scope>
    <source>
        <strain evidence="1">LRV0_1</strain>
    </source>
</reference>
<dbReference type="EMBL" id="JAOYFB010000002">
    <property type="protein sequence ID" value="KAK4006378.1"/>
    <property type="molecule type" value="Genomic_DNA"/>
</dbReference>
<accession>A0ABQ9Z0R8</accession>
<dbReference type="Proteomes" id="UP001234178">
    <property type="component" value="Unassembled WGS sequence"/>
</dbReference>